<name>A0A7W3PCA2_9MICO</name>
<dbReference type="AlphaFoldDB" id="A0A7W3PCA2"/>
<dbReference type="InterPro" id="IPR020955">
    <property type="entry name" value="Uncharacterised_Atu4866"/>
</dbReference>
<dbReference type="Gene3D" id="2.40.128.290">
    <property type="entry name" value="Uncharacterised protein Atu4866, PF11512"/>
    <property type="match status" value="1"/>
</dbReference>
<reference evidence="2 3" key="1">
    <citation type="submission" date="2020-07" db="EMBL/GenBank/DDBJ databases">
        <title>Sequencing the genomes of 1000 actinobacteria strains.</title>
        <authorList>
            <person name="Klenk H.-P."/>
        </authorList>
    </citation>
    <scope>NUCLEOTIDE SEQUENCE [LARGE SCALE GENOMIC DNA]</scope>
    <source>
        <strain evidence="2 3">DSM 44121</strain>
    </source>
</reference>
<dbReference type="Pfam" id="PF11512">
    <property type="entry name" value="Atu4866"/>
    <property type="match status" value="1"/>
</dbReference>
<accession>A0A7W3PCA2</accession>
<dbReference type="InterPro" id="IPR038646">
    <property type="entry name" value="Atu4866-like_sf"/>
</dbReference>
<keyword evidence="3" id="KW-1185">Reference proteome</keyword>
<dbReference type="EMBL" id="JACGWV010000001">
    <property type="protein sequence ID" value="MBA8806685.1"/>
    <property type="molecule type" value="Genomic_DNA"/>
</dbReference>
<dbReference type="Proteomes" id="UP000540568">
    <property type="component" value="Unassembled WGS sequence"/>
</dbReference>
<evidence type="ECO:0008006" key="4">
    <source>
        <dbReference type="Google" id="ProtNLM"/>
    </source>
</evidence>
<feature type="chain" id="PRO_5030842585" description="Ligand-binding protein with streptavidin-like fold" evidence="1">
    <location>
        <begin position="18"/>
        <end position="252"/>
    </location>
</feature>
<gene>
    <name evidence="2" type="ORF">FHX71_000627</name>
</gene>
<sequence length="252" mass="26374">MTTPSGAALIAVGVALAALLAACGGTPGPTPDPTDREDGPMTAHPKEQLVITGATVLETPGTPVRRDLHVADGVLAAGSPDDEATAVPAEGMYAVPLLVDSAVAQRPASERDTYDLVPGNAATFALVRRPVSESQVRGMLVVDPADLAAAYVSGHAEALDGEPTRPAGADLADAAARETWVGTWEDPSRGLEQHLGADGRYAETRNGRANAYTGRFWVREGRITYLDDSGFWAFGELLDGTLHHAGFVMHRQ</sequence>
<proteinExistence type="predicted"/>
<comment type="caution">
    <text evidence="2">The sequence shown here is derived from an EMBL/GenBank/DDBJ whole genome shotgun (WGS) entry which is preliminary data.</text>
</comment>
<feature type="signal peptide" evidence="1">
    <location>
        <begin position="1"/>
        <end position="17"/>
    </location>
</feature>
<evidence type="ECO:0000313" key="3">
    <source>
        <dbReference type="Proteomes" id="UP000540568"/>
    </source>
</evidence>
<organism evidence="2 3">
    <name type="scientific">Promicromonospora sukumoe</name>
    <dbReference type="NCBI Taxonomy" id="88382"/>
    <lineage>
        <taxon>Bacteria</taxon>
        <taxon>Bacillati</taxon>
        <taxon>Actinomycetota</taxon>
        <taxon>Actinomycetes</taxon>
        <taxon>Micrococcales</taxon>
        <taxon>Promicromonosporaceae</taxon>
        <taxon>Promicromonospora</taxon>
    </lineage>
</organism>
<evidence type="ECO:0000313" key="2">
    <source>
        <dbReference type="EMBL" id="MBA8806685.1"/>
    </source>
</evidence>
<dbReference type="RefSeq" id="WP_182614378.1">
    <property type="nucleotide sequence ID" value="NZ_BAAATF010000002.1"/>
</dbReference>
<protein>
    <recommendedName>
        <fullName evidence="4">Ligand-binding protein with streptavidin-like fold</fullName>
    </recommendedName>
</protein>
<evidence type="ECO:0000256" key="1">
    <source>
        <dbReference type="SAM" id="SignalP"/>
    </source>
</evidence>
<keyword evidence="1" id="KW-0732">Signal</keyword>